<sequence length="345" mass="37143">MRSRRGAHAVGGGSRGVTLIELLVVLAIISILIGLLLPAVQGAREAARRSQCGNHLRQLSLAMHAYHDVHGMLPIPITNGEEPGSGRSWMGMYSIHARMLPHLEQRTLYDAINFDSGTTPFELPGGRSEPLAHERSTLEMNRTAFRTGIASFLCPSDGGPFEEAGCSYRGSTGVGPNHYAPESPDSGNGLFPVIDRVTFAGVPDGLSHTAAFSERLRGTGIPADPEPARNTFALPLMVSTADQLLTGCRVAARPLSVNFVFGGRWWFWSGLERTLYNHAQEPNGRIPDCLMSNLIGGMGQLTARSGHPGGVNVAMGDGSVRFVSEAIDRHVWRSLGTRNGRELVE</sequence>
<evidence type="ECO:0000256" key="1">
    <source>
        <dbReference type="SAM" id="Phobius"/>
    </source>
</evidence>
<dbReference type="RefSeq" id="WP_126728194.1">
    <property type="nucleotide sequence ID" value="NZ_RYZH01000093.1"/>
</dbReference>
<dbReference type="EMBL" id="RYZH01000093">
    <property type="protein sequence ID" value="RUL81430.1"/>
    <property type="molecule type" value="Genomic_DNA"/>
</dbReference>
<dbReference type="InterPro" id="IPR012902">
    <property type="entry name" value="N_methyl_site"/>
</dbReference>
<dbReference type="NCBIfam" id="TIGR04294">
    <property type="entry name" value="pre_pil_HX9DG"/>
    <property type="match status" value="1"/>
</dbReference>
<feature type="domain" description="DUF1559" evidence="2">
    <location>
        <begin position="41"/>
        <end position="329"/>
    </location>
</feature>
<dbReference type="Pfam" id="PF07596">
    <property type="entry name" value="SBP_bac_10"/>
    <property type="match status" value="1"/>
</dbReference>
<accession>A0A432MD52</accession>
<reference evidence="3 4" key="2">
    <citation type="submission" date="2019-01" db="EMBL/GenBank/DDBJ databases">
        <title>Tautonia sociabilis, a novel thermotolerant planctomycete of Isosphaeraceae family, isolated from a 4000 m deep subterranean habitat.</title>
        <authorList>
            <person name="Kovaleva O.L."/>
            <person name="Elcheninov A.G."/>
            <person name="Van Heerden E."/>
            <person name="Toshchakov S.V."/>
            <person name="Novikov A."/>
            <person name="Bonch-Osmolovskaya E.A."/>
            <person name="Kublanov I.V."/>
        </authorList>
    </citation>
    <scope>NUCLEOTIDE SEQUENCE [LARGE SCALE GENOMIC DNA]</scope>
    <source>
        <strain evidence="3 4">GM2012</strain>
    </source>
</reference>
<comment type="caution">
    <text evidence="3">The sequence shown here is derived from an EMBL/GenBank/DDBJ whole genome shotgun (WGS) entry which is preliminary data.</text>
</comment>
<keyword evidence="1" id="KW-0812">Transmembrane</keyword>
<dbReference type="Pfam" id="PF07963">
    <property type="entry name" value="N_methyl"/>
    <property type="match status" value="1"/>
</dbReference>
<dbReference type="PANTHER" id="PTHR30093:SF2">
    <property type="entry name" value="TYPE II SECRETION SYSTEM PROTEIN H"/>
    <property type="match status" value="1"/>
</dbReference>
<organism evidence="3 4">
    <name type="scientific">Tautonia sociabilis</name>
    <dbReference type="NCBI Taxonomy" id="2080755"/>
    <lineage>
        <taxon>Bacteria</taxon>
        <taxon>Pseudomonadati</taxon>
        <taxon>Planctomycetota</taxon>
        <taxon>Planctomycetia</taxon>
        <taxon>Isosphaerales</taxon>
        <taxon>Isosphaeraceae</taxon>
        <taxon>Tautonia</taxon>
    </lineage>
</organism>
<keyword evidence="1" id="KW-0472">Membrane</keyword>
<dbReference type="SUPFAM" id="SSF54523">
    <property type="entry name" value="Pili subunits"/>
    <property type="match status" value="1"/>
</dbReference>
<keyword evidence="1" id="KW-1133">Transmembrane helix</keyword>
<evidence type="ECO:0000313" key="3">
    <source>
        <dbReference type="EMBL" id="RUL81430.1"/>
    </source>
</evidence>
<protein>
    <submittedName>
        <fullName evidence="3">DUF1559 domain-containing protein</fullName>
    </submittedName>
</protein>
<feature type="transmembrane region" description="Helical" evidence="1">
    <location>
        <begin position="20"/>
        <end position="40"/>
    </location>
</feature>
<dbReference type="OrthoDB" id="248923at2"/>
<evidence type="ECO:0000313" key="4">
    <source>
        <dbReference type="Proteomes" id="UP000280296"/>
    </source>
</evidence>
<name>A0A432MD52_9BACT</name>
<keyword evidence="4" id="KW-1185">Reference proteome</keyword>
<dbReference type="Proteomes" id="UP000280296">
    <property type="component" value="Unassembled WGS sequence"/>
</dbReference>
<dbReference type="InterPro" id="IPR027558">
    <property type="entry name" value="Pre_pil_HX9DG_C"/>
</dbReference>
<dbReference type="NCBIfam" id="TIGR02532">
    <property type="entry name" value="IV_pilin_GFxxxE"/>
    <property type="match status" value="1"/>
</dbReference>
<dbReference type="InterPro" id="IPR045584">
    <property type="entry name" value="Pilin-like"/>
</dbReference>
<dbReference type="AlphaFoldDB" id="A0A432MD52"/>
<dbReference type="PANTHER" id="PTHR30093">
    <property type="entry name" value="GENERAL SECRETION PATHWAY PROTEIN G"/>
    <property type="match status" value="1"/>
</dbReference>
<gene>
    <name evidence="3" type="ORF">TsocGM_25035</name>
</gene>
<reference evidence="3 4" key="1">
    <citation type="submission" date="2018-12" db="EMBL/GenBank/DDBJ databases">
        <authorList>
            <person name="Toschakov S.V."/>
        </authorList>
    </citation>
    <scope>NUCLEOTIDE SEQUENCE [LARGE SCALE GENOMIC DNA]</scope>
    <source>
        <strain evidence="3 4">GM2012</strain>
    </source>
</reference>
<proteinExistence type="predicted"/>
<dbReference type="Gene3D" id="3.30.700.10">
    <property type="entry name" value="Glycoprotein, Type 4 Pilin"/>
    <property type="match status" value="1"/>
</dbReference>
<dbReference type="InterPro" id="IPR011453">
    <property type="entry name" value="DUF1559"/>
</dbReference>
<evidence type="ECO:0000259" key="2">
    <source>
        <dbReference type="Pfam" id="PF07596"/>
    </source>
</evidence>
<dbReference type="PROSITE" id="PS00409">
    <property type="entry name" value="PROKAR_NTER_METHYL"/>
    <property type="match status" value="1"/>
</dbReference>